<proteinExistence type="predicted"/>
<dbReference type="Pfam" id="PF12833">
    <property type="entry name" value="HTH_18"/>
    <property type="match status" value="1"/>
</dbReference>
<dbReference type="EMBL" id="FQUQ01000002">
    <property type="protein sequence ID" value="SHF33603.1"/>
    <property type="molecule type" value="Genomic_DNA"/>
</dbReference>
<dbReference type="Proteomes" id="UP000184287">
    <property type="component" value="Unassembled WGS sequence"/>
</dbReference>
<keyword evidence="6" id="KW-1185">Reference proteome</keyword>
<accession>A0A1M5ATP5</accession>
<gene>
    <name evidence="5" type="ORF">SAMN04488522_102884</name>
</gene>
<dbReference type="AlphaFoldDB" id="A0A1M5ATP5"/>
<reference evidence="6" key="1">
    <citation type="submission" date="2016-11" db="EMBL/GenBank/DDBJ databases">
        <authorList>
            <person name="Varghese N."/>
            <person name="Submissions S."/>
        </authorList>
    </citation>
    <scope>NUCLEOTIDE SEQUENCE [LARGE SCALE GENOMIC DNA]</scope>
    <source>
        <strain evidence="6">DSM 16990</strain>
    </source>
</reference>
<evidence type="ECO:0000259" key="4">
    <source>
        <dbReference type="PROSITE" id="PS01124"/>
    </source>
</evidence>
<feature type="domain" description="HTH araC/xylS-type" evidence="4">
    <location>
        <begin position="183"/>
        <end position="281"/>
    </location>
</feature>
<sequence length="284" mass="32472">MKQKPPIPVYHLHERTAKNFQLLKLDRYPDISHWNKAHRDDNYLLMFQQSGSSTVIVDFQEITISGCAIYCILPGQVHYGVSTLHTTAWVLALDPACIKEDFRTVLADFAIMNKPVLLAAPKGELFNQSFLLLKRLGEQVDLNREDQTLISMLEVCICMFVAACMGNKSLTAPSAHRPQLITRQFRSLLLLSFREMKSPSEYAAALNISASYLNEVVKDRTGHPVSYWIHQEIILEAKRMLFYTNSAVKEISHLLGYADTPYFIRLFSKIAGMPPLQFRSNYRK</sequence>
<protein>
    <submittedName>
        <fullName evidence="5">AraC-type DNA-binding protein</fullName>
    </submittedName>
</protein>
<dbReference type="PANTHER" id="PTHR43280:SF28">
    <property type="entry name" value="HTH-TYPE TRANSCRIPTIONAL ACTIVATOR RHAS"/>
    <property type="match status" value="1"/>
</dbReference>
<dbReference type="SUPFAM" id="SSF51215">
    <property type="entry name" value="Regulatory protein AraC"/>
    <property type="match status" value="1"/>
</dbReference>
<dbReference type="SMART" id="SM00342">
    <property type="entry name" value="HTH_ARAC"/>
    <property type="match status" value="1"/>
</dbReference>
<keyword evidence="3" id="KW-0804">Transcription</keyword>
<dbReference type="PROSITE" id="PS01124">
    <property type="entry name" value="HTH_ARAC_FAMILY_2"/>
    <property type="match status" value="1"/>
</dbReference>
<evidence type="ECO:0000256" key="3">
    <source>
        <dbReference type="ARBA" id="ARBA00023163"/>
    </source>
</evidence>
<dbReference type="OrthoDB" id="2585681at2"/>
<evidence type="ECO:0000256" key="2">
    <source>
        <dbReference type="ARBA" id="ARBA00023125"/>
    </source>
</evidence>
<dbReference type="PANTHER" id="PTHR43280">
    <property type="entry name" value="ARAC-FAMILY TRANSCRIPTIONAL REGULATOR"/>
    <property type="match status" value="1"/>
</dbReference>
<dbReference type="Gene3D" id="1.10.10.60">
    <property type="entry name" value="Homeodomain-like"/>
    <property type="match status" value="1"/>
</dbReference>
<keyword evidence="1" id="KW-0805">Transcription regulation</keyword>
<dbReference type="SUPFAM" id="SSF46689">
    <property type="entry name" value="Homeodomain-like"/>
    <property type="match status" value="1"/>
</dbReference>
<dbReference type="InterPro" id="IPR009057">
    <property type="entry name" value="Homeodomain-like_sf"/>
</dbReference>
<dbReference type="InterPro" id="IPR037923">
    <property type="entry name" value="HTH-like"/>
</dbReference>
<dbReference type="RefSeq" id="WP_073231041.1">
    <property type="nucleotide sequence ID" value="NZ_FQUQ01000002.1"/>
</dbReference>
<dbReference type="GO" id="GO:0003700">
    <property type="term" value="F:DNA-binding transcription factor activity"/>
    <property type="evidence" value="ECO:0007669"/>
    <property type="project" value="InterPro"/>
</dbReference>
<evidence type="ECO:0000313" key="5">
    <source>
        <dbReference type="EMBL" id="SHF33603.1"/>
    </source>
</evidence>
<name>A0A1M5ATP5_9SPHI</name>
<dbReference type="GO" id="GO:0043565">
    <property type="term" value="F:sequence-specific DNA binding"/>
    <property type="evidence" value="ECO:0007669"/>
    <property type="project" value="InterPro"/>
</dbReference>
<dbReference type="InterPro" id="IPR018060">
    <property type="entry name" value="HTH_AraC"/>
</dbReference>
<evidence type="ECO:0000256" key="1">
    <source>
        <dbReference type="ARBA" id="ARBA00023015"/>
    </source>
</evidence>
<dbReference type="STRING" id="288992.SAMN04488522_102884"/>
<evidence type="ECO:0000313" key="6">
    <source>
        <dbReference type="Proteomes" id="UP000184287"/>
    </source>
</evidence>
<organism evidence="5 6">
    <name type="scientific">Pedobacter caeni</name>
    <dbReference type="NCBI Taxonomy" id="288992"/>
    <lineage>
        <taxon>Bacteria</taxon>
        <taxon>Pseudomonadati</taxon>
        <taxon>Bacteroidota</taxon>
        <taxon>Sphingobacteriia</taxon>
        <taxon>Sphingobacteriales</taxon>
        <taxon>Sphingobacteriaceae</taxon>
        <taxon>Pedobacter</taxon>
    </lineage>
</organism>
<keyword evidence="2 5" id="KW-0238">DNA-binding</keyword>